<evidence type="ECO:0000313" key="3">
    <source>
        <dbReference type="Proteomes" id="UP001499843"/>
    </source>
</evidence>
<dbReference type="Proteomes" id="UP001499843">
    <property type="component" value="Unassembled WGS sequence"/>
</dbReference>
<gene>
    <name evidence="2" type="ORF">GCM10009850_102310</name>
</gene>
<evidence type="ECO:0000256" key="1">
    <source>
        <dbReference type="SAM" id="SignalP"/>
    </source>
</evidence>
<sequence length="110" mass="11892">MRGAFLKSHAAKLSVFFTTAATAFVLLGSSPAQAAPTNCRFDFYNTNLSSYATCSSGSGQFRAKLRCDIPWRPDMTVYGNWLSVTSPPSNSIATCPSNARRGFDPGIETR</sequence>
<dbReference type="EMBL" id="BAAAQX010000044">
    <property type="protein sequence ID" value="GAA2214765.1"/>
    <property type="molecule type" value="Genomic_DNA"/>
</dbReference>
<comment type="caution">
    <text evidence="2">The sequence shown here is derived from an EMBL/GenBank/DDBJ whole genome shotgun (WGS) entry which is preliminary data.</text>
</comment>
<protein>
    <submittedName>
        <fullName evidence="2">Uncharacterized protein</fullName>
    </submittedName>
</protein>
<accession>A0ABP5PSW4</accession>
<name>A0ABP5PSW4_9ACTN</name>
<proteinExistence type="predicted"/>
<keyword evidence="3" id="KW-1185">Reference proteome</keyword>
<reference evidence="3" key="1">
    <citation type="journal article" date="2019" name="Int. J. Syst. Evol. Microbiol.">
        <title>The Global Catalogue of Microorganisms (GCM) 10K type strain sequencing project: providing services to taxonomists for standard genome sequencing and annotation.</title>
        <authorList>
            <consortium name="The Broad Institute Genomics Platform"/>
            <consortium name="The Broad Institute Genome Sequencing Center for Infectious Disease"/>
            <person name="Wu L."/>
            <person name="Ma J."/>
        </authorList>
    </citation>
    <scope>NUCLEOTIDE SEQUENCE [LARGE SCALE GENOMIC DNA]</scope>
    <source>
        <strain evidence="3">JCM 16114</strain>
    </source>
</reference>
<feature type="chain" id="PRO_5046964925" evidence="1">
    <location>
        <begin position="35"/>
        <end position="110"/>
    </location>
</feature>
<evidence type="ECO:0000313" key="2">
    <source>
        <dbReference type="EMBL" id="GAA2214765.1"/>
    </source>
</evidence>
<feature type="signal peptide" evidence="1">
    <location>
        <begin position="1"/>
        <end position="34"/>
    </location>
</feature>
<keyword evidence="1" id="KW-0732">Signal</keyword>
<organism evidence="2 3">
    <name type="scientific">Nonomuraea monospora</name>
    <dbReference type="NCBI Taxonomy" id="568818"/>
    <lineage>
        <taxon>Bacteria</taxon>
        <taxon>Bacillati</taxon>
        <taxon>Actinomycetota</taxon>
        <taxon>Actinomycetes</taxon>
        <taxon>Streptosporangiales</taxon>
        <taxon>Streptosporangiaceae</taxon>
        <taxon>Nonomuraea</taxon>
    </lineage>
</organism>